<protein>
    <submittedName>
        <fullName evidence="2">Uncharacterized protein</fullName>
    </submittedName>
</protein>
<dbReference type="Proteomes" id="UP000004810">
    <property type="component" value="Unassembled WGS sequence"/>
</dbReference>
<sequence length="386" mass="43128">SSRLRPKAVVEAAVSWPSSTPNGCVKDTGLVPDENRSSRVTRKPEKSHSVATVQTEGVSEISYDWLSVNREKAIDERSEAGLSDASAPPEWVDGPAIINDGNIDDDFSALADATERLFLSEKKVSAERFPISPPSPVSTMHQIQLEQRKDQQRKRENFSRNGVLGPVGSQRNDSKQSGNRPSAFIEQLQRERKLAENQYLRNKWLKEEKDEIWPGFNLKLPTLSESFCDRDYDKQGRNESVWKVPPISPNNNWSSPTTNDFVQQLPTSSGACNYLAESVRAFRLNPEAPPFVIENSSHSHPPSTNLATASCQPTRSDHRIHDHNTFIDDPLGLSGSLFGGGSTNIWASDPRSTSKIMSQDNRSEIDPNSVFWAKMFAADEEREKYS</sequence>
<proteinExistence type="predicted"/>
<evidence type="ECO:0000313" key="3">
    <source>
        <dbReference type="Proteomes" id="UP000004810"/>
    </source>
</evidence>
<feature type="non-terminal residue" evidence="2">
    <location>
        <position position="1"/>
    </location>
</feature>
<feature type="region of interest" description="Disordered" evidence="1">
    <location>
        <begin position="76"/>
        <end position="98"/>
    </location>
</feature>
<dbReference type="EMBL" id="ADBV01003268">
    <property type="protein sequence ID" value="EJW81916.1"/>
    <property type="molecule type" value="Genomic_DNA"/>
</dbReference>
<feature type="compositionally biased region" description="Basic and acidic residues" evidence="1">
    <location>
        <begin position="33"/>
        <end position="48"/>
    </location>
</feature>
<feature type="compositionally biased region" description="Polar residues" evidence="1">
    <location>
        <begin position="169"/>
        <end position="180"/>
    </location>
</feature>
<reference evidence="3" key="1">
    <citation type="submission" date="2012-08" db="EMBL/GenBank/DDBJ databases">
        <title>The Genome Sequence of Wuchereria bancrofti.</title>
        <authorList>
            <person name="Nutman T.B."/>
            <person name="Fink D.L."/>
            <person name="Russ C."/>
            <person name="Young S."/>
            <person name="Zeng Q."/>
            <person name="Koehrsen M."/>
            <person name="Alvarado L."/>
            <person name="Berlin A."/>
            <person name="Chapman S.B."/>
            <person name="Chen Z."/>
            <person name="Freedman E."/>
            <person name="Gellesch M."/>
            <person name="Goldberg J."/>
            <person name="Griggs A."/>
            <person name="Gujja S."/>
            <person name="Heilman E.R."/>
            <person name="Heiman D."/>
            <person name="Hepburn T."/>
            <person name="Howarth C."/>
            <person name="Jen D."/>
            <person name="Larson L."/>
            <person name="Lewis B."/>
            <person name="Mehta T."/>
            <person name="Park D."/>
            <person name="Pearson M."/>
            <person name="Roberts A."/>
            <person name="Saif S."/>
            <person name="Shea T."/>
            <person name="Shenoy N."/>
            <person name="Sisk P."/>
            <person name="Stolte C."/>
            <person name="Sykes S."/>
            <person name="Walk T."/>
            <person name="White J."/>
            <person name="Yandava C."/>
            <person name="Haas B."/>
            <person name="Henn M.R."/>
            <person name="Nusbaum C."/>
            <person name="Birren B."/>
        </authorList>
    </citation>
    <scope>NUCLEOTIDE SEQUENCE [LARGE SCALE GENOMIC DNA]</scope>
    <source>
        <strain evidence="3">NA</strain>
    </source>
</reference>
<feature type="compositionally biased region" description="Basic and acidic residues" evidence="1">
    <location>
        <begin position="146"/>
        <end position="158"/>
    </location>
</feature>
<comment type="caution">
    <text evidence="2">The sequence shown here is derived from an EMBL/GenBank/DDBJ whole genome shotgun (WGS) entry which is preliminary data.</text>
</comment>
<accession>J9EHF6</accession>
<organism evidence="2 3">
    <name type="scientific">Wuchereria bancrofti</name>
    <dbReference type="NCBI Taxonomy" id="6293"/>
    <lineage>
        <taxon>Eukaryota</taxon>
        <taxon>Metazoa</taxon>
        <taxon>Ecdysozoa</taxon>
        <taxon>Nematoda</taxon>
        <taxon>Chromadorea</taxon>
        <taxon>Rhabditida</taxon>
        <taxon>Spirurina</taxon>
        <taxon>Spiruromorpha</taxon>
        <taxon>Filarioidea</taxon>
        <taxon>Onchocercidae</taxon>
        <taxon>Wuchereria</taxon>
    </lineage>
</organism>
<name>J9EHF6_WUCBA</name>
<evidence type="ECO:0000256" key="1">
    <source>
        <dbReference type="SAM" id="MobiDB-lite"/>
    </source>
</evidence>
<evidence type="ECO:0000313" key="2">
    <source>
        <dbReference type="EMBL" id="EJW81916.1"/>
    </source>
</evidence>
<gene>
    <name evidence="2" type="ORF">WUBG_07175</name>
</gene>
<dbReference type="AlphaFoldDB" id="J9EHF6"/>
<feature type="region of interest" description="Disordered" evidence="1">
    <location>
        <begin position="12"/>
        <end position="54"/>
    </location>
</feature>
<feature type="region of interest" description="Disordered" evidence="1">
    <location>
        <begin position="128"/>
        <end position="180"/>
    </location>
</feature>